<organism evidence="2 3">
    <name type="scientific">Chloropicon roscoffensis</name>
    <dbReference type="NCBI Taxonomy" id="1461544"/>
    <lineage>
        <taxon>Eukaryota</taxon>
        <taxon>Viridiplantae</taxon>
        <taxon>Chlorophyta</taxon>
        <taxon>Chloropicophyceae</taxon>
        <taxon>Chloropicales</taxon>
        <taxon>Chloropicaceae</taxon>
        <taxon>Chloropicon</taxon>
    </lineage>
</organism>
<evidence type="ECO:0000313" key="3">
    <source>
        <dbReference type="Proteomes" id="UP001472866"/>
    </source>
</evidence>
<evidence type="ECO:0000313" key="2">
    <source>
        <dbReference type="EMBL" id="WZN64081.1"/>
    </source>
</evidence>
<dbReference type="AlphaFoldDB" id="A0AAX4PE90"/>
<reference evidence="2 3" key="1">
    <citation type="submission" date="2024-03" db="EMBL/GenBank/DDBJ databases">
        <title>Complete genome sequence of the green alga Chloropicon roscoffensis RCC1871.</title>
        <authorList>
            <person name="Lemieux C."/>
            <person name="Pombert J.-F."/>
            <person name="Otis C."/>
            <person name="Turmel M."/>
        </authorList>
    </citation>
    <scope>NUCLEOTIDE SEQUENCE [LARGE SCALE GENOMIC DNA]</scope>
    <source>
        <strain evidence="2 3">RCC1871</strain>
    </source>
</reference>
<dbReference type="EMBL" id="CP151509">
    <property type="protein sequence ID" value="WZN64081.1"/>
    <property type="molecule type" value="Genomic_DNA"/>
</dbReference>
<keyword evidence="3" id="KW-1185">Reference proteome</keyword>
<feature type="region of interest" description="Disordered" evidence="1">
    <location>
        <begin position="458"/>
        <end position="561"/>
    </location>
</feature>
<dbReference type="Proteomes" id="UP001472866">
    <property type="component" value="Chromosome 09"/>
</dbReference>
<sequence>MSKQATLLSFFGRVAAPKPKAEAAPVKGNKDEKDESDPISNTDSPKEPGVEVEVVAASAATPTQERKRLRTGGLTLGSPGAKRAVPVTLQGLLPVSVRQPAAPTLDEDTLERHRAHLSPTLGADALASTWEFACVLDFFSRFADEVDGARSDCLAQHKRRERQRWAREERTRYDEETLRCSVSFSAAGLAAALVGREDGDRVLMADIHVALLKGLHPRANNPPCRMNWLQFVARHMADSWPKVCLNQDAPQCFFIKKNGEAEEAYWAMDAVHRLRALRFLCEVASDLNARITSRVEQAKEASFLPLSARDVAKKLGPDDKGVAFMLRPGGKQKKTLVVTGQTEFVDSLRQSDADHFAKDHYRREYMLLRLRGAQGSCFLVRTARAVTAVGQGGGEGQGEPAQGECEVVCASGEEFVSFVANHVDTKLFGGKARSRFRDLVVELEAELEAEQKARRVRKELGGNPFAGHAMAARTEDGRRRSGRNRAAPARYGVESTTTSEESESEDEDEVSSSSSGGEGSGDEAGSQRADADFSVSEGESDEDGDDEGDEDSGSGSDEEEE</sequence>
<feature type="compositionally biased region" description="Acidic residues" evidence="1">
    <location>
        <begin position="500"/>
        <end position="510"/>
    </location>
</feature>
<protein>
    <submittedName>
        <fullName evidence="2">Uncharacterized protein</fullName>
    </submittedName>
</protein>
<evidence type="ECO:0000256" key="1">
    <source>
        <dbReference type="SAM" id="MobiDB-lite"/>
    </source>
</evidence>
<name>A0AAX4PE90_9CHLO</name>
<gene>
    <name evidence="2" type="ORF">HKI87_09g56350</name>
</gene>
<accession>A0AAX4PE90</accession>
<feature type="region of interest" description="Disordered" evidence="1">
    <location>
        <begin position="1"/>
        <end position="78"/>
    </location>
</feature>
<feature type="compositionally biased region" description="Low complexity" evidence="1">
    <location>
        <begin position="14"/>
        <end position="27"/>
    </location>
</feature>
<proteinExistence type="predicted"/>
<feature type="compositionally biased region" description="Acidic residues" evidence="1">
    <location>
        <begin position="538"/>
        <end position="561"/>
    </location>
</feature>
<feature type="compositionally biased region" description="Low complexity" evidence="1">
    <location>
        <begin position="51"/>
        <end position="60"/>
    </location>
</feature>